<gene>
    <name evidence="8" type="primary">ftsX_2</name>
    <name evidence="8" type="ORF">NCTC8985_04778</name>
</gene>
<dbReference type="Proteomes" id="UP000254405">
    <property type="component" value="Unassembled WGS sequence"/>
</dbReference>
<evidence type="ECO:0000256" key="4">
    <source>
        <dbReference type="ARBA" id="ARBA00022989"/>
    </source>
</evidence>
<keyword evidence="3 6" id="KW-0812">Transmembrane</keyword>
<name>A0A376TSA2_ECOLX</name>
<evidence type="ECO:0000313" key="8">
    <source>
        <dbReference type="EMBL" id="STI79389.1"/>
    </source>
</evidence>
<evidence type="ECO:0000256" key="3">
    <source>
        <dbReference type="ARBA" id="ARBA00022692"/>
    </source>
</evidence>
<evidence type="ECO:0000259" key="7">
    <source>
        <dbReference type="Pfam" id="PF02687"/>
    </source>
</evidence>
<dbReference type="AlphaFoldDB" id="A0A376TSA2"/>
<feature type="transmembrane region" description="Helical" evidence="6">
    <location>
        <begin position="12"/>
        <end position="34"/>
    </location>
</feature>
<protein>
    <submittedName>
        <fullName evidence="8">Cell division protein FtsX</fullName>
    </submittedName>
</protein>
<keyword evidence="4 6" id="KW-1133">Transmembrane helix</keyword>
<comment type="subcellular location">
    <subcellularLocation>
        <location evidence="1">Cell membrane</location>
        <topology evidence="1">Multi-pass membrane protein</topology>
    </subcellularLocation>
</comment>
<dbReference type="EMBL" id="UGCO01000001">
    <property type="protein sequence ID" value="STI79389.1"/>
    <property type="molecule type" value="Genomic_DNA"/>
</dbReference>
<proteinExistence type="predicted"/>
<reference evidence="8 9" key="1">
    <citation type="submission" date="2018-06" db="EMBL/GenBank/DDBJ databases">
        <authorList>
            <consortium name="Pathogen Informatics"/>
            <person name="Doyle S."/>
        </authorList>
    </citation>
    <scope>NUCLEOTIDE SEQUENCE [LARGE SCALE GENOMIC DNA]</scope>
    <source>
        <strain evidence="8 9">NCTC8985</strain>
    </source>
</reference>
<dbReference type="GO" id="GO:0032153">
    <property type="term" value="C:cell division site"/>
    <property type="evidence" value="ECO:0007669"/>
    <property type="project" value="TreeGrafter"/>
</dbReference>
<dbReference type="GO" id="GO:0005886">
    <property type="term" value="C:plasma membrane"/>
    <property type="evidence" value="ECO:0007669"/>
    <property type="project" value="UniProtKB-SubCell"/>
</dbReference>
<evidence type="ECO:0000256" key="6">
    <source>
        <dbReference type="SAM" id="Phobius"/>
    </source>
</evidence>
<dbReference type="InterPro" id="IPR003838">
    <property type="entry name" value="ABC3_permease_C"/>
</dbReference>
<dbReference type="GO" id="GO:0051301">
    <property type="term" value="P:cell division"/>
    <property type="evidence" value="ECO:0007669"/>
    <property type="project" value="UniProtKB-KW"/>
</dbReference>
<dbReference type="Pfam" id="PF02687">
    <property type="entry name" value="FtsX"/>
    <property type="match status" value="1"/>
</dbReference>
<accession>A0A376TSA2</accession>
<sequence>MTGLVGRVSAMIGVLMVAAVFLVIGNSVRLSIFARRDSINVQKLIGATDGFILRPFLYGGALLGFSGALLSLILSEILVLRLSSAVAEVAQVFGTKFDINGLSFDECLLLAAGMLDDWLGWQRGLPRYNIYATLRLNNKSVLYSFPAMGSVAGKEIPLSLPGISSLCHILCVIYSQACIELVDKITV</sequence>
<keyword evidence="5 6" id="KW-0472">Membrane</keyword>
<evidence type="ECO:0000256" key="1">
    <source>
        <dbReference type="ARBA" id="ARBA00004651"/>
    </source>
</evidence>
<dbReference type="PANTHER" id="PTHR47755:SF1">
    <property type="entry name" value="CELL DIVISION PROTEIN FTSX"/>
    <property type="match status" value="1"/>
</dbReference>
<dbReference type="PANTHER" id="PTHR47755">
    <property type="entry name" value="CELL DIVISION PROTEIN FTSX"/>
    <property type="match status" value="1"/>
</dbReference>
<feature type="domain" description="ABC3 transporter permease C-terminal" evidence="7">
    <location>
        <begin position="11"/>
        <end position="113"/>
    </location>
</feature>
<evidence type="ECO:0000313" key="9">
    <source>
        <dbReference type="Proteomes" id="UP000254405"/>
    </source>
</evidence>
<keyword evidence="8" id="KW-0131">Cell cycle</keyword>
<keyword evidence="2" id="KW-1003">Cell membrane</keyword>
<keyword evidence="8" id="KW-0132">Cell division</keyword>
<organism evidence="8 9">
    <name type="scientific">Escherichia coli</name>
    <dbReference type="NCBI Taxonomy" id="562"/>
    <lineage>
        <taxon>Bacteria</taxon>
        <taxon>Pseudomonadati</taxon>
        <taxon>Pseudomonadota</taxon>
        <taxon>Gammaproteobacteria</taxon>
        <taxon>Enterobacterales</taxon>
        <taxon>Enterobacteriaceae</taxon>
        <taxon>Escherichia</taxon>
    </lineage>
</organism>
<evidence type="ECO:0000256" key="2">
    <source>
        <dbReference type="ARBA" id="ARBA00022475"/>
    </source>
</evidence>
<feature type="transmembrane region" description="Helical" evidence="6">
    <location>
        <begin position="55"/>
        <end position="74"/>
    </location>
</feature>
<dbReference type="InterPro" id="IPR004513">
    <property type="entry name" value="FtsX"/>
</dbReference>
<evidence type="ECO:0000256" key="5">
    <source>
        <dbReference type="ARBA" id="ARBA00023136"/>
    </source>
</evidence>